<dbReference type="EMBL" id="DXCH01000134">
    <property type="protein sequence ID" value="HIZ07221.1"/>
    <property type="molecule type" value="Genomic_DNA"/>
</dbReference>
<reference evidence="1" key="2">
    <citation type="submission" date="2021-04" db="EMBL/GenBank/DDBJ databases">
        <authorList>
            <person name="Gilroy R."/>
        </authorList>
    </citation>
    <scope>NUCLEOTIDE SEQUENCE</scope>
    <source>
        <strain evidence="1">CHK192-9172</strain>
    </source>
</reference>
<dbReference type="Proteomes" id="UP000824024">
    <property type="component" value="Unassembled WGS sequence"/>
</dbReference>
<evidence type="ECO:0000313" key="1">
    <source>
        <dbReference type="EMBL" id="HIZ07221.1"/>
    </source>
</evidence>
<gene>
    <name evidence="1" type="ORF">IAA08_04715</name>
</gene>
<protein>
    <submittedName>
        <fullName evidence="1">Uncharacterized protein</fullName>
    </submittedName>
</protein>
<accession>A0A9D2D2G3</accession>
<evidence type="ECO:0000313" key="2">
    <source>
        <dbReference type="Proteomes" id="UP000824024"/>
    </source>
</evidence>
<name>A0A9D2D2G3_9FIRM</name>
<comment type="caution">
    <text evidence="1">The sequence shown here is derived from an EMBL/GenBank/DDBJ whole genome shotgun (WGS) entry which is preliminary data.</text>
</comment>
<reference evidence="1" key="1">
    <citation type="journal article" date="2021" name="PeerJ">
        <title>Extensive microbial diversity within the chicken gut microbiome revealed by metagenomics and culture.</title>
        <authorList>
            <person name="Gilroy R."/>
            <person name="Ravi A."/>
            <person name="Getino M."/>
            <person name="Pursley I."/>
            <person name="Horton D.L."/>
            <person name="Alikhan N.F."/>
            <person name="Baker D."/>
            <person name="Gharbi K."/>
            <person name="Hall N."/>
            <person name="Watson M."/>
            <person name="Adriaenssens E.M."/>
            <person name="Foster-Nyarko E."/>
            <person name="Jarju S."/>
            <person name="Secka A."/>
            <person name="Antonio M."/>
            <person name="Oren A."/>
            <person name="Chaudhuri R.R."/>
            <person name="La Ragione R."/>
            <person name="Hildebrand F."/>
            <person name="Pallen M.J."/>
        </authorList>
    </citation>
    <scope>NUCLEOTIDE SEQUENCE</scope>
    <source>
        <strain evidence="1">CHK192-9172</strain>
    </source>
</reference>
<organism evidence="1 2">
    <name type="scientific">Candidatus Eubacterium avistercoris</name>
    <dbReference type="NCBI Taxonomy" id="2838567"/>
    <lineage>
        <taxon>Bacteria</taxon>
        <taxon>Bacillati</taxon>
        <taxon>Bacillota</taxon>
        <taxon>Clostridia</taxon>
        <taxon>Eubacteriales</taxon>
        <taxon>Eubacteriaceae</taxon>
        <taxon>Eubacterium</taxon>
    </lineage>
</organism>
<proteinExistence type="predicted"/>
<dbReference type="AlphaFoldDB" id="A0A9D2D2G3"/>
<sequence length="216" mass="25130">MENRIKRAGDFIRRIGIKLYQLLIGEKKKRSKSREQASDDSWENPYIDDFREILMQILEQRNRSFRDLKPTVIDTDCPEQSFLTEDDVDRLLNVLTDGLNYLEIRTDRPEHFRPFGERVYQENGLLVLICPKNQKNRTEGNLILDLERHGKAEPEKYPHSALYIPFQKKIWKAWEEDLADSAGKVGQKGGNLDIAVPIGYNIVTVKIGKQNSSDRI</sequence>